<reference evidence="5" key="1">
    <citation type="submission" date="2015-04" db="EMBL/GenBank/DDBJ databases">
        <authorList>
            <person name="Schardt J."/>
            <person name="Mueller-Herbst S."/>
            <person name="Scherer S."/>
            <person name="Huptas C."/>
        </authorList>
    </citation>
    <scope>NUCLEOTIDE SEQUENCE [LARGE SCALE GENOMIC DNA]</scope>
    <source>
        <strain evidence="5">Kiel-L1</strain>
    </source>
</reference>
<evidence type="ECO:0000313" key="5">
    <source>
        <dbReference type="Proteomes" id="UP000257055"/>
    </source>
</evidence>
<comment type="similarity">
    <text evidence="1">Belongs to the nitroreductase family.</text>
</comment>
<dbReference type="RefSeq" id="WP_115753319.1">
    <property type="nucleotide sequence ID" value="NZ_LARY01000002.1"/>
</dbReference>
<name>A0A3D8TQU8_9LIST</name>
<organism evidence="4 5">
    <name type="scientific">Listeria kieliensis</name>
    <dbReference type="NCBI Taxonomy" id="1621700"/>
    <lineage>
        <taxon>Bacteria</taxon>
        <taxon>Bacillati</taxon>
        <taxon>Bacillota</taxon>
        <taxon>Bacilli</taxon>
        <taxon>Bacillales</taxon>
        <taxon>Listeriaceae</taxon>
        <taxon>Listeria</taxon>
    </lineage>
</organism>
<evidence type="ECO:0000256" key="1">
    <source>
        <dbReference type="ARBA" id="ARBA00007118"/>
    </source>
</evidence>
<dbReference type="GO" id="GO:0016491">
    <property type="term" value="F:oxidoreductase activity"/>
    <property type="evidence" value="ECO:0007669"/>
    <property type="project" value="UniProtKB-KW"/>
</dbReference>
<dbReference type="Gene3D" id="3.40.109.10">
    <property type="entry name" value="NADH Oxidase"/>
    <property type="match status" value="1"/>
</dbReference>
<accession>A0A3D8TQU8</accession>
<proteinExistence type="inferred from homology"/>
<dbReference type="Proteomes" id="UP000257055">
    <property type="component" value="Unassembled WGS sequence"/>
</dbReference>
<sequence length="209" mass="24153">MRENNNFEEILTGRRSVRVYDEKVKISKQEMKQILEETVLAPSSVNMQPWRFVVVESDEAKEKLRPLVRFNTRQNDTSAAMILIFGDLECYVYGEEIYNQAFQAGKIPEQIKNEQLETIIPLYESLSKEEMSRIVAIDGSLAAMQLMLVARSYGYDTNPIGGFEHDKLAETFEMDKKRYLPVMILSIGKMKEPGFESVRLPIDKVAEWK</sequence>
<evidence type="ECO:0000313" key="4">
    <source>
        <dbReference type="EMBL" id="RDX01067.1"/>
    </source>
</evidence>
<dbReference type="CDD" id="cd02137">
    <property type="entry name" value="MhqN-like"/>
    <property type="match status" value="1"/>
</dbReference>
<dbReference type="InterPro" id="IPR029479">
    <property type="entry name" value="Nitroreductase"/>
</dbReference>
<dbReference type="EMBL" id="LARY01000002">
    <property type="protein sequence ID" value="RDX01067.1"/>
    <property type="molecule type" value="Genomic_DNA"/>
</dbReference>
<keyword evidence="5" id="KW-1185">Reference proteome</keyword>
<dbReference type="InterPro" id="IPR000415">
    <property type="entry name" value="Nitroreductase-like"/>
</dbReference>
<gene>
    <name evidence="4" type="ORF">UR08_08940</name>
</gene>
<dbReference type="SUPFAM" id="SSF55469">
    <property type="entry name" value="FMN-dependent nitroreductase-like"/>
    <property type="match status" value="1"/>
</dbReference>
<dbReference type="PANTHER" id="PTHR43673">
    <property type="entry name" value="NAD(P)H NITROREDUCTASE YDGI-RELATED"/>
    <property type="match status" value="1"/>
</dbReference>
<feature type="domain" description="Nitroreductase" evidence="3">
    <location>
        <begin position="12"/>
        <end position="189"/>
    </location>
</feature>
<evidence type="ECO:0000259" key="3">
    <source>
        <dbReference type="Pfam" id="PF00881"/>
    </source>
</evidence>
<dbReference type="Pfam" id="PF00881">
    <property type="entry name" value="Nitroreductase"/>
    <property type="match status" value="1"/>
</dbReference>
<evidence type="ECO:0000256" key="2">
    <source>
        <dbReference type="ARBA" id="ARBA00023002"/>
    </source>
</evidence>
<protein>
    <submittedName>
        <fullName evidence="4">NAD(P)H nitroreductase</fullName>
    </submittedName>
</protein>
<keyword evidence="2" id="KW-0560">Oxidoreductase</keyword>
<comment type="caution">
    <text evidence="4">The sequence shown here is derived from an EMBL/GenBank/DDBJ whole genome shotgun (WGS) entry which is preliminary data.</text>
</comment>
<dbReference type="AlphaFoldDB" id="A0A3D8TQU8"/>
<dbReference type="PANTHER" id="PTHR43673:SF10">
    <property type="entry name" value="NADH DEHYDROGENASE_NAD(P)H NITROREDUCTASE XCC3605-RELATED"/>
    <property type="match status" value="1"/>
</dbReference>